<evidence type="ECO:0000313" key="2">
    <source>
        <dbReference type="EMBL" id="KOM31569.1"/>
    </source>
</evidence>
<name>A0A0L9TN29_PHAAN</name>
<dbReference type="Proteomes" id="UP000053144">
    <property type="component" value="Chromosome 1"/>
</dbReference>
<feature type="region of interest" description="Disordered" evidence="1">
    <location>
        <begin position="84"/>
        <end position="107"/>
    </location>
</feature>
<gene>
    <name evidence="2" type="ORF">LR48_Vigan01g112400</name>
</gene>
<sequence length="107" mass="12095">MQKFMTINTNAWPNISYTSIHKLLSFFFSKTTMTSFPSTNTMLIRVLRFICLVLILSAGSESRPLNPRTVRDVRGISNWTPILPIAEEGGQRDTQRLSPGGPDPHHH</sequence>
<evidence type="ECO:0000256" key="1">
    <source>
        <dbReference type="SAM" id="MobiDB-lite"/>
    </source>
</evidence>
<evidence type="ECO:0000313" key="3">
    <source>
        <dbReference type="Proteomes" id="UP000053144"/>
    </source>
</evidence>
<dbReference type="Gramene" id="KOM31569">
    <property type="protein sequence ID" value="KOM31569"/>
    <property type="gene ID" value="LR48_Vigan01g112400"/>
</dbReference>
<protein>
    <recommendedName>
        <fullName evidence="4">CLAVATA3/ESR-like protein</fullName>
    </recommendedName>
</protein>
<dbReference type="OMA" id="FMTINTN"/>
<dbReference type="EMBL" id="CM003371">
    <property type="protein sequence ID" value="KOM31569.1"/>
    <property type="molecule type" value="Genomic_DNA"/>
</dbReference>
<dbReference type="AlphaFoldDB" id="A0A0L9TN29"/>
<evidence type="ECO:0008006" key="4">
    <source>
        <dbReference type="Google" id="ProtNLM"/>
    </source>
</evidence>
<proteinExistence type="predicted"/>
<organism evidence="2 3">
    <name type="scientific">Phaseolus angularis</name>
    <name type="common">Azuki bean</name>
    <name type="synonym">Vigna angularis</name>
    <dbReference type="NCBI Taxonomy" id="3914"/>
    <lineage>
        <taxon>Eukaryota</taxon>
        <taxon>Viridiplantae</taxon>
        <taxon>Streptophyta</taxon>
        <taxon>Embryophyta</taxon>
        <taxon>Tracheophyta</taxon>
        <taxon>Spermatophyta</taxon>
        <taxon>Magnoliopsida</taxon>
        <taxon>eudicotyledons</taxon>
        <taxon>Gunneridae</taxon>
        <taxon>Pentapetalae</taxon>
        <taxon>rosids</taxon>
        <taxon>fabids</taxon>
        <taxon>Fabales</taxon>
        <taxon>Fabaceae</taxon>
        <taxon>Papilionoideae</taxon>
        <taxon>50 kb inversion clade</taxon>
        <taxon>NPAAA clade</taxon>
        <taxon>indigoferoid/millettioid clade</taxon>
        <taxon>Phaseoleae</taxon>
        <taxon>Vigna</taxon>
    </lineage>
</organism>
<accession>A0A0L9TN29</accession>
<reference evidence="3" key="1">
    <citation type="journal article" date="2015" name="Proc. Natl. Acad. Sci. U.S.A.">
        <title>Genome sequencing of adzuki bean (Vigna angularis) provides insight into high starch and low fat accumulation and domestication.</title>
        <authorList>
            <person name="Yang K."/>
            <person name="Tian Z."/>
            <person name="Chen C."/>
            <person name="Luo L."/>
            <person name="Zhao B."/>
            <person name="Wang Z."/>
            <person name="Yu L."/>
            <person name="Li Y."/>
            <person name="Sun Y."/>
            <person name="Li W."/>
            <person name="Chen Y."/>
            <person name="Li Y."/>
            <person name="Zhang Y."/>
            <person name="Ai D."/>
            <person name="Zhao J."/>
            <person name="Shang C."/>
            <person name="Ma Y."/>
            <person name="Wu B."/>
            <person name="Wang M."/>
            <person name="Gao L."/>
            <person name="Sun D."/>
            <person name="Zhang P."/>
            <person name="Guo F."/>
            <person name="Wang W."/>
            <person name="Li Y."/>
            <person name="Wang J."/>
            <person name="Varshney R.K."/>
            <person name="Wang J."/>
            <person name="Ling H.Q."/>
            <person name="Wan P."/>
        </authorList>
    </citation>
    <scope>NUCLEOTIDE SEQUENCE</scope>
    <source>
        <strain evidence="3">cv. Jingnong 6</strain>
    </source>
</reference>